<dbReference type="OrthoDB" id="9886517at2759"/>
<dbReference type="AlphaFoldDB" id="A0A151WKJ3"/>
<comment type="similarity">
    <text evidence="1 3">Belongs to the tektin family.</text>
</comment>
<evidence type="ECO:0000256" key="1">
    <source>
        <dbReference type="ARBA" id="ARBA00007209"/>
    </source>
</evidence>
<feature type="coiled-coil region" evidence="4">
    <location>
        <begin position="367"/>
        <end position="394"/>
    </location>
</feature>
<dbReference type="InterPro" id="IPR000435">
    <property type="entry name" value="Tektins"/>
</dbReference>
<keyword evidence="3" id="KW-0969">Cilium</keyword>
<evidence type="ECO:0000313" key="6">
    <source>
        <dbReference type="Proteomes" id="UP000075809"/>
    </source>
</evidence>
<dbReference type="InterPro" id="IPR048256">
    <property type="entry name" value="Tektin-like"/>
</dbReference>
<dbReference type="GO" id="GO:0060294">
    <property type="term" value="P:cilium movement involved in cell motility"/>
    <property type="evidence" value="ECO:0007669"/>
    <property type="project" value="UniProtKB-UniRule"/>
</dbReference>
<dbReference type="PANTHER" id="PTHR19960:SF11">
    <property type="entry name" value="TEKTIN"/>
    <property type="match status" value="1"/>
</dbReference>
<keyword evidence="6" id="KW-1185">Reference proteome</keyword>
<proteinExistence type="inferred from homology"/>
<dbReference type="EMBL" id="KQ983012">
    <property type="protein sequence ID" value="KYQ48378.1"/>
    <property type="molecule type" value="Genomic_DNA"/>
</dbReference>
<protein>
    <recommendedName>
        <fullName evidence="3">Tektin</fullName>
    </recommendedName>
</protein>
<accession>A0A151WKJ3</accession>
<gene>
    <name evidence="5" type="ORF">ALC60_12707</name>
</gene>
<reference evidence="5 6" key="1">
    <citation type="submission" date="2015-09" db="EMBL/GenBank/DDBJ databases">
        <title>Trachymyrmex zeteki WGS genome.</title>
        <authorList>
            <person name="Nygaard S."/>
            <person name="Hu H."/>
            <person name="Boomsma J."/>
            <person name="Zhang G."/>
        </authorList>
    </citation>
    <scope>NUCLEOTIDE SEQUENCE [LARGE SCALE GENOMIC DNA]</scope>
    <source>
        <strain evidence="5">Tzet28-1</strain>
        <tissue evidence="5">Whole body</tissue>
    </source>
</reference>
<evidence type="ECO:0000256" key="2">
    <source>
        <dbReference type="ARBA" id="ARBA00022490"/>
    </source>
</evidence>
<keyword evidence="2" id="KW-0963">Cytoplasm</keyword>
<dbReference type="PRINTS" id="PR00511">
    <property type="entry name" value="TEKTIN"/>
</dbReference>
<keyword evidence="3" id="KW-0966">Cell projection</keyword>
<dbReference type="Proteomes" id="UP000075809">
    <property type="component" value="Unassembled WGS sequence"/>
</dbReference>
<comment type="subcellular location">
    <subcellularLocation>
        <location evidence="3">Cytoplasm</location>
        <location evidence="3">Cytoskeleton</location>
        <location evidence="3">Cilium axoneme</location>
    </subcellularLocation>
</comment>
<evidence type="ECO:0000256" key="3">
    <source>
        <dbReference type="RuleBase" id="RU367040"/>
    </source>
</evidence>
<dbReference type="STRING" id="64791.A0A151WKJ3"/>
<dbReference type="GO" id="GO:0060271">
    <property type="term" value="P:cilium assembly"/>
    <property type="evidence" value="ECO:0007669"/>
    <property type="project" value="UniProtKB-UniRule"/>
</dbReference>
<dbReference type="PANTHER" id="PTHR19960">
    <property type="entry name" value="TEKTIN"/>
    <property type="match status" value="1"/>
</dbReference>
<name>A0A151WKJ3_9HYME</name>
<dbReference type="Pfam" id="PF03148">
    <property type="entry name" value="Tektin"/>
    <property type="match status" value="1"/>
</dbReference>
<keyword evidence="4" id="KW-0175">Coiled coil</keyword>
<evidence type="ECO:0000256" key="4">
    <source>
        <dbReference type="SAM" id="Coils"/>
    </source>
</evidence>
<dbReference type="GO" id="GO:0005930">
    <property type="term" value="C:axoneme"/>
    <property type="evidence" value="ECO:0007669"/>
    <property type="project" value="UniProtKB-SubCell"/>
</dbReference>
<dbReference type="KEGG" id="mzt:108729074"/>
<keyword evidence="3" id="KW-0282">Flagellum</keyword>
<sequence>MVNVKTEKRTETVMYSQLQPWSAVGVSPCMEQVVGPPIPTRVREFYKTPRPHLWRPTLGYEIVEVAPLPAQPLTNLLVDACRTSRGLATEPLKFPNLVTGFDRNPSHAARAALYTRYTPCDWIQNEIKLYNEANANRCYSEKLRKNNAYLMREADKKVKEGQIESGRKLGERITDVIFWRNEVTLELERLIIENGKMQDSRRKLQTVIQSLEGQLHIAQECLYHRESRKGIDLVHDKVEKALLEEVEIVRNCEKKLKQVIDRCVNQLTNGRAVQHQLQIDVQNKETALGIDNVCHQMNNFTRGLQYYGGIERYDPSVIGPEFWAEATNSIVKKSQTERAKSHELRNDIDNVINAVVYEICEAWAETNKALNRRVAEMLEAKEKLQMHLHKIQEEIFDVEKSIALMQKTIADKSPVLKVAHTRLEARTHRPDNELCKDDSQFRMNKEVEDINKIMYDLNMKLQQSEAQHQQLLRTRSNLESNLKSKIDALFIDREKCLGLRRSCPISSIVKY</sequence>
<dbReference type="GO" id="GO:0015630">
    <property type="term" value="C:microtubule cytoskeleton"/>
    <property type="evidence" value="ECO:0007669"/>
    <property type="project" value="UniProtKB-UniRule"/>
</dbReference>
<evidence type="ECO:0000313" key="5">
    <source>
        <dbReference type="EMBL" id="KYQ48378.1"/>
    </source>
</evidence>
<dbReference type="GO" id="GO:0005634">
    <property type="term" value="C:nucleus"/>
    <property type="evidence" value="ECO:0007669"/>
    <property type="project" value="TreeGrafter"/>
</dbReference>
<organism evidence="5 6">
    <name type="scientific">Mycetomoellerius zeteki</name>
    <dbReference type="NCBI Taxonomy" id="64791"/>
    <lineage>
        <taxon>Eukaryota</taxon>
        <taxon>Metazoa</taxon>
        <taxon>Ecdysozoa</taxon>
        <taxon>Arthropoda</taxon>
        <taxon>Hexapoda</taxon>
        <taxon>Insecta</taxon>
        <taxon>Pterygota</taxon>
        <taxon>Neoptera</taxon>
        <taxon>Endopterygota</taxon>
        <taxon>Hymenoptera</taxon>
        <taxon>Apocrita</taxon>
        <taxon>Aculeata</taxon>
        <taxon>Formicoidea</taxon>
        <taxon>Formicidae</taxon>
        <taxon>Myrmicinae</taxon>
        <taxon>Mycetomoellerius</taxon>
    </lineage>
</organism>